<comment type="caution">
    <text evidence="6">The sequence shown here is derived from an EMBL/GenBank/DDBJ whole genome shotgun (WGS) entry which is preliminary data.</text>
</comment>
<dbReference type="GO" id="GO:0004563">
    <property type="term" value="F:beta-N-acetylhexosaminidase activity"/>
    <property type="evidence" value="ECO:0007669"/>
    <property type="project" value="UniProtKB-EC"/>
</dbReference>
<evidence type="ECO:0000313" key="6">
    <source>
        <dbReference type="EMBL" id="KAK3593633.1"/>
    </source>
</evidence>
<name>A0AAE0SLJ9_9BIVA</name>
<reference evidence="6" key="1">
    <citation type="journal article" date="2021" name="Genome Biol. Evol.">
        <title>A High-Quality Reference Genome for a Parasitic Bivalve with Doubly Uniparental Inheritance (Bivalvia: Unionida).</title>
        <authorList>
            <person name="Smith C.H."/>
        </authorList>
    </citation>
    <scope>NUCLEOTIDE SEQUENCE</scope>
    <source>
        <strain evidence="6">CHS0354</strain>
    </source>
</reference>
<sequence>MNHIMTENHRIVHLDLKGAPPKVEYYEQIFPLFKKCGATGLLLEYEDMFPYRRELAELANPFAYSKEGIAQILELAKNNGLIVIPLVQSFGHFEFVLKHAKFHSLREVPDYPMALCPSNPDSILAVTMMIDQVIELHPGIKWFHIGADEVYHIGICERCKKRMGTEALTTQQLFFAHIRAVLMHIKKNYPSVTPIMWDDMMRFVELPELLESGLRGLVEPMVWHYLTSFVLPPDWWDRLSKVFPNIWVASAFKGATGSCVYTTNITYHIDNHMAWLSVIEREKCKFKKVRGVALTGWQRYDHYAVLCELLPHAIPSLAVCLAVLYRGAFSADIHMDVTKQLQFHTTLPLNPFQCQEIPKCNFPGSSVYEGMFELLHLDVAYQDFLHSESRLTWLNDYCVKRNFTNPIHLEMILAQALKIHGSLRQLQVKLQQSLSQIYYTNTVEEWLGVFLNPKVDKMAGIIDVVKNQLKLGGTACRVKYMQLS</sequence>
<reference evidence="6" key="3">
    <citation type="submission" date="2023-05" db="EMBL/GenBank/DDBJ databases">
        <authorList>
            <person name="Smith C.H."/>
        </authorList>
    </citation>
    <scope>NUCLEOTIDE SEQUENCE</scope>
    <source>
        <strain evidence="6">CHS0354</strain>
        <tissue evidence="6">Mantle</tissue>
    </source>
</reference>
<keyword evidence="7" id="KW-1185">Reference proteome</keyword>
<evidence type="ECO:0000259" key="5">
    <source>
        <dbReference type="Pfam" id="PF00728"/>
    </source>
</evidence>
<comment type="catalytic activity">
    <reaction evidence="1">
        <text>Hydrolysis of terminal non-reducing N-acetyl-D-hexosamine residues in N-acetyl-beta-D-hexosaminides.</text>
        <dbReference type="EC" id="3.2.1.52"/>
    </reaction>
</comment>
<gene>
    <name evidence="6" type="ORF">CHS0354_025523</name>
</gene>
<dbReference type="CDD" id="cd06565">
    <property type="entry name" value="GH20_GcnA-like"/>
    <property type="match status" value="1"/>
</dbReference>
<proteinExistence type="inferred from homology"/>
<dbReference type="Pfam" id="PF00728">
    <property type="entry name" value="Glyco_hydro_20"/>
    <property type="match status" value="1"/>
</dbReference>
<dbReference type="PANTHER" id="PTHR21040:SF8">
    <property type="entry name" value="BCDNA.GH04120"/>
    <property type="match status" value="1"/>
</dbReference>
<dbReference type="PANTHER" id="PTHR21040">
    <property type="entry name" value="BCDNA.GH04120"/>
    <property type="match status" value="1"/>
</dbReference>
<evidence type="ECO:0000256" key="4">
    <source>
        <dbReference type="ARBA" id="ARBA00022801"/>
    </source>
</evidence>
<comment type="similarity">
    <text evidence="2">Belongs to the glycosyl hydrolase 20 family.</text>
</comment>
<dbReference type="AlphaFoldDB" id="A0AAE0SLJ9"/>
<dbReference type="InterPro" id="IPR015883">
    <property type="entry name" value="Glyco_hydro_20_cat"/>
</dbReference>
<keyword evidence="4" id="KW-0378">Hydrolase</keyword>
<evidence type="ECO:0000256" key="3">
    <source>
        <dbReference type="ARBA" id="ARBA00012663"/>
    </source>
</evidence>
<dbReference type="Proteomes" id="UP001195483">
    <property type="component" value="Unassembled WGS sequence"/>
</dbReference>
<dbReference type="EMBL" id="JAEAOA010001521">
    <property type="protein sequence ID" value="KAK3593633.1"/>
    <property type="molecule type" value="Genomic_DNA"/>
</dbReference>
<evidence type="ECO:0000256" key="1">
    <source>
        <dbReference type="ARBA" id="ARBA00001231"/>
    </source>
</evidence>
<reference evidence="6" key="2">
    <citation type="journal article" date="2021" name="Genome Biol. Evol.">
        <title>Developing a high-quality reference genome for a parasitic bivalve with doubly uniparental inheritance (Bivalvia: Unionida).</title>
        <authorList>
            <person name="Smith C.H."/>
        </authorList>
    </citation>
    <scope>NUCLEOTIDE SEQUENCE</scope>
    <source>
        <strain evidence="6">CHS0354</strain>
        <tissue evidence="6">Mantle</tissue>
    </source>
</reference>
<feature type="domain" description="Glycoside hydrolase family 20 catalytic" evidence="5">
    <location>
        <begin position="63"/>
        <end position="202"/>
    </location>
</feature>
<evidence type="ECO:0000313" key="7">
    <source>
        <dbReference type="Proteomes" id="UP001195483"/>
    </source>
</evidence>
<dbReference type="SUPFAM" id="SSF51445">
    <property type="entry name" value="(Trans)glycosidases"/>
    <property type="match status" value="1"/>
</dbReference>
<protein>
    <recommendedName>
        <fullName evidence="3">beta-N-acetylhexosaminidase</fullName>
        <ecNumber evidence="3">3.2.1.52</ecNumber>
    </recommendedName>
</protein>
<organism evidence="6 7">
    <name type="scientific">Potamilus streckersoni</name>
    <dbReference type="NCBI Taxonomy" id="2493646"/>
    <lineage>
        <taxon>Eukaryota</taxon>
        <taxon>Metazoa</taxon>
        <taxon>Spiralia</taxon>
        <taxon>Lophotrochozoa</taxon>
        <taxon>Mollusca</taxon>
        <taxon>Bivalvia</taxon>
        <taxon>Autobranchia</taxon>
        <taxon>Heteroconchia</taxon>
        <taxon>Palaeoheterodonta</taxon>
        <taxon>Unionida</taxon>
        <taxon>Unionoidea</taxon>
        <taxon>Unionidae</taxon>
        <taxon>Ambleminae</taxon>
        <taxon>Lampsilini</taxon>
        <taxon>Potamilus</taxon>
    </lineage>
</organism>
<dbReference type="InterPro" id="IPR017853">
    <property type="entry name" value="GH"/>
</dbReference>
<evidence type="ECO:0000256" key="2">
    <source>
        <dbReference type="ARBA" id="ARBA00006285"/>
    </source>
</evidence>
<dbReference type="InterPro" id="IPR038901">
    <property type="entry name" value="HEXDC-like"/>
</dbReference>
<dbReference type="GO" id="GO:0005975">
    <property type="term" value="P:carbohydrate metabolic process"/>
    <property type="evidence" value="ECO:0007669"/>
    <property type="project" value="InterPro"/>
</dbReference>
<accession>A0AAE0SLJ9</accession>
<dbReference type="Gene3D" id="3.20.20.80">
    <property type="entry name" value="Glycosidases"/>
    <property type="match status" value="1"/>
</dbReference>
<dbReference type="EC" id="3.2.1.52" evidence="3"/>